<organism evidence="2 3">
    <name type="scientific">Batillaria attramentaria</name>
    <dbReference type="NCBI Taxonomy" id="370345"/>
    <lineage>
        <taxon>Eukaryota</taxon>
        <taxon>Metazoa</taxon>
        <taxon>Spiralia</taxon>
        <taxon>Lophotrochozoa</taxon>
        <taxon>Mollusca</taxon>
        <taxon>Gastropoda</taxon>
        <taxon>Caenogastropoda</taxon>
        <taxon>Sorbeoconcha</taxon>
        <taxon>Cerithioidea</taxon>
        <taxon>Batillariidae</taxon>
        <taxon>Batillaria</taxon>
    </lineage>
</organism>
<comment type="caution">
    <text evidence="2">The sequence shown here is derived from an EMBL/GenBank/DDBJ whole genome shotgun (WGS) entry which is preliminary data.</text>
</comment>
<reference evidence="2 3" key="1">
    <citation type="journal article" date="2023" name="Sci. Data">
        <title>Genome assembly of the Korean intertidal mud-creeper Batillaria attramentaria.</title>
        <authorList>
            <person name="Patra A.K."/>
            <person name="Ho P.T."/>
            <person name="Jun S."/>
            <person name="Lee S.J."/>
            <person name="Kim Y."/>
            <person name="Won Y.J."/>
        </authorList>
    </citation>
    <scope>NUCLEOTIDE SEQUENCE [LARGE SCALE GENOMIC DNA]</scope>
    <source>
        <strain evidence="2">Wonlab-2016</strain>
    </source>
</reference>
<dbReference type="Proteomes" id="UP001519460">
    <property type="component" value="Unassembled WGS sequence"/>
</dbReference>
<gene>
    <name evidence="2" type="ORF">BaRGS_00028442</name>
</gene>
<keyword evidence="3" id="KW-1185">Reference proteome</keyword>
<accession>A0ABD0JZ44</accession>
<evidence type="ECO:0000313" key="3">
    <source>
        <dbReference type="Proteomes" id="UP001519460"/>
    </source>
</evidence>
<name>A0ABD0JZ44_9CAEN</name>
<evidence type="ECO:0000313" key="2">
    <source>
        <dbReference type="EMBL" id="KAK7480274.1"/>
    </source>
</evidence>
<evidence type="ECO:0000256" key="1">
    <source>
        <dbReference type="SAM" id="MobiDB-lite"/>
    </source>
</evidence>
<proteinExistence type="predicted"/>
<dbReference type="EMBL" id="JACVVK020000284">
    <property type="protein sequence ID" value="KAK7480274.1"/>
    <property type="molecule type" value="Genomic_DNA"/>
</dbReference>
<feature type="region of interest" description="Disordered" evidence="1">
    <location>
        <begin position="21"/>
        <end position="48"/>
    </location>
</feature>
<feature type="compositionally biased region" description="Polar residues" evidence="1">
    <location>
        <begin position="21"/>
        <end position="34"/>
    </location>
</feature>
<sequence>MKWYDTGRKVCAGGCGTQQSIMSSSDMPDASTVSARPKRDPLGRGRGLMSLQTTTGTIASRLPDAAVWFVCRWQQYTEGNVQNA</sequence>
<protein>
    <submittedName>
        <fullName evidence="2">Uncharacterized protein</fullName>
    </submittedName>
</protein>
<dbReference type="AlphaFoldDB" id="A0ABD0JZ44"/>